<dbReference type="PANTHER" id="PTHR42913:SF3">
    <property type="entry name" value="64 KDA MITOCHONDRIAL NADH DEHYDROGENASE (EUROFUNG)"/>
    <property type="match status" value="1"/>
</dbReference>
<dbReference type="EMBL" id="CP071872">
    <property type="protein sequence ID" value="UNM10584.1"/>
    <property type="molecule type" value="Genomic_DNA"/>
</dbReference>
<dbReference type="InterPro" id="IPR051169">
    <property type="entry name" value="NADH-Q_oxidoreductase"/>
</dbReference>
<dbReference type="InterPro" id="IPR023753">
    <property type="entry name" value="FAD/NAD-binding_dom"/>
</dbReference>
<name>A0ABY3WGK1_9ACTN</name>
<dbReference type="PANTHER" id="PTHR42913">
    <property type="entry name" value="APOPTOSIS-INDUCING FACTOR 1"/>
    <property type="match status" value="1"/>
</dbReference>
<protein>
    <submittedName>
        <fullName evidence="7">FAD-dependent oxidoreductase</fullName>
    </submittedName>
</protein>
<evidence type="ECO:0000256" key="4">
    <source>
        <dbReference type="ARBA" id="ARBA00022827"/>
    </source>
</evidence>
<evidence type="ECO:0000256" key="2">
    <source>
        <dbReference type="ARBA" id="ARBA00005272"/>
    </source>
</evidence>
<accession>A0ABY3WGK1</accession>
<sequence>MTTTNRTEHTLQVLVLGAGYAGLMAALRLAPHARVTLIDPSDRFTERVRLHELAAGRTDVTHPLSRFLRSTGVSHIAARATAIDPAAREVTTDDGRRLPYDRLVYALGSRTATAHAGERAHTPESAAALHKRLQDGPGSVAVVGGGLTGIELATELAESHPEWTVRLHSAGDIGESLSPRGRDHVRTVLGARGVRIEEGHRVVHADELDADAVVWAASMIPNSELAAAAGLTLDPSGRIAVDEALRSVSHPEVYVAGDAAAAGTRRAGTLRMACATAIPTGAHAAASVIAESRGREPRPLNFRFFAQCVSLGRHDGLVQPVHADDTPHARVLTGRPAALAKEQVVRSTVRFLSLVGRRSRRQAPPA</sequence>
<organism evidence="7 8">
    <name type="scientific">Streptomyces formicae</name>
    <dbReference type="NCBI Taxonomy" id="1616117"/>
    <lineage>
        <taxon>Bacteria</taxon>
        <taxon>Bacillati</taxon>
        <taxon>Actinomycetota</taxon>
        <taxon>Actinomycetes</taxon>
        <taxon>Kitasatosporales</taxon>
        <taxon>Streptomycetaceae</taxon>
        <taxon>Streptomyces</taxon>
    </lineage>
</organism>
<comment type="similarity">
    <text evidence="2">Belongs to the NADH dehydrogenase family.</text>
</comment>
<dbReference type="InterPro" id="IPR036188">
    <property type="entry name" value="FAD/NAD-bd_sf"/>
</dbReference>
<dbReference type="CDD" id="cd02440">
    <property type="entry name" value="AdoMet_MTases"/>
    <property type="match status" value="1"/>
</dbReference>
<evidence type="ECO:0000256" key="5">
    <source>
        <dbReference type="ARBA" id="ARBA00023002"/>
    </source>
</evidence>
<keyword evidence="8" id="KW-1185">Reference proteome</keyword>
<dbReference type="SUPFAM" id="SSF51905">
    <property type="entry name" value="FAD/NAD(P)-binding domain"/>
    <property type="match status" value="1"/>
</dbReference>
<evidence type="ECO:0000256" key="3">
    <source>
        <dbReference type="ARBA" id="ARBA00022630"/>
    </source>
</evidence>
<keyword evidence="4" id="KW-0274">FAD</keyword>
<dbReference type="Proteomes" id="UP000828924">
    <property type="component" value="Chromosome"/>
</dbReference>
<dbReference type="RefSeq" id="WP_242329129.1">
    <property type="nucleotide sequence ID" value="NZ_CP071872.1"/>
</dbReference>
<proteinExistence type="inferred from homology"/>
<keyword evidence="5" id="KW-0560">Oxidoreductase</keyword>
<evidence type="ECO:0000313" key="8">
    <source>
        <dbReference type="Proteomes" id="UP000828924"/>
    </source>
</evidence>
<evidence type="ECO:0000256" key="1">
    <source>
        <dbReference type="ARBA" id="ARBA00001974"/>
    </source>
</evidence>
<comment type="cofactor">
    <cofactor evidence="1">
        <name>FAD</name>
        <dbReference type="ChEBI" id="CHEBI:57692"/>
    </cofactor>
</comment>
<dbReference type="PRINTS" id="PR00469">
    <property type="entry name" value="PNDRDTASEII"/>
</dbReference>
<evidence type="ECO:0000259" key="6">
    <source>
        <dbReference type="Pfam" id="PF07992"/>
    </source>
</evidence>
<evidence type="ECO:0000313" key="7">
    <source>
        <dbReference type="EMBL" id="UNM10584.1"/>
    </source>
</evidence>
<dbReference type="PRINTS" id="PR00368">
    <property type="entry name" value="FADPNR"/>
</dbReference>
<reference evidence="7 8" key="1">
    <citation type="submission" date="2021-03" db="EMBL/GenBank/DDBJ databases">
        <title>Complete genome of Streptomyces formicae strain 1H-GS9 (DSM 100524).</title>
        <authorList>
            <person name="Atanasov K.E."/>
            <person name="Altabella T."/>
            <person name="Ferrer A."/>
        </authorList>
    </citation>
    <scope>NUCLEOTIDE SEQUENCE [LARGE SCALE GENOMIC DNA]</scope>
    <source>
        <strain evidence="7 8">1H-GS9</strain>
    </source>
</reference>
<gene>
    <name evidence="7" type="ORF">J4032_02850</name>
</gene>
<dbReference type="Pfam" id="PF07992">
    <property type="entry name" value="Pyr_redox_2"/>
    <property type="match status" value="1"/>
</dbReference>
<dbReference type="Gene3D" id="3.50.50.100">
    <property type="match status" value="1"/>
</dbReference>
<keyword evidence="3" id="KW-0285">Flavoprotein</keyword>
<feature type="domain" description="FAD/NAD(P)-binding" evidence="6">
    <location>
        <begin position="12"/>
        <end position="266"/>
    </location>
</feature>